<protein>
    <submittedName>
        <fullName evidence="3">Uncharacterized protein</fullName>
    </submittedName>
</protein>
<dbReference type="Proteomes" id="UP000009073">
    <property type="component" value="Chromosome"/>
</dbReference>
<name>C4LE87_TOLAT</name>
<organism evidence="3 4">
    <name type="scientific">Tolumonas auensis (strain DSM 9187 / NBRC 110442 / TA 4)</name>
    <dbReference type="NCBI Taxonomy" id="595494"/>
    <lineage>
        <taxon>Bacteria</taxon>
        <taxon>Pseudomonadati</taxon>
        <taxon>Pseudomonadota</taxon>
        <taxon>Gammaproteobacteria</taxon>
        <taxon>Aeromonadales</taxon>
        <taxon>Aeromonadaceae</taxon>
        <taxon>Tolumonas</taxon>
    </lineage>
</organism>
<gene>
    <name evidence="3" type="ordered locus">Tola_1291</name>
</gene>
<keyword evidence="2" id="KW-0812">Transmembrane</keyword>
<evidence type="ECO:0000256" key="2">
    <source>
        <dbReference type="SAM" id="Phobius"/>
    </source>
</evidence>
<accession>C4LE87</accession>
<dbReference type="AlphaFoldDB" id="C4LE87"/>
<dbReference type="eggNOG" id="ENOG502ZU8H">
    <property type="taxonomic scope" value="Bacteria"/>
</dbReference>
<dbReference type="HOGENOM" id="CLU_1383214_0_0_6"/>
<reference evidence="3 4" key="2">
    <citation type="journal article" date="2011" name="Stand. Genomic Sci.">
        <title>Complete genome sequence of Tolumonas auensis type strain (TA 4).</title>
        <authorList>
            <person name="Chertkov O."/>
            <person name="Copeland A."/>
            <person name="Lucas S."/>
            <person name="Lapidus A."/>
            <person name="Berry K.W."/>
            <person name="Detter J.C."/>
            <person name="Del Rio T.G."/>
            <person name="Hammon N."/>
            <person name="Dalin E."/>
            <person name="Tice H."/>
            <person name="Pitluck S."/>
            <person name="Richardson P."/>
            <person name="Bruce D."/>
            <person name="Goodwin L."/>
            <person name="Han C."/>
            <person name="Tapia R."/>
            <person name="Saunders E."/>
            <person name="Schmutz J."/>
            <person name="Brettin T."/>
            <person name="Larimer F."/>
            <person name="Land M."/>
            <person name="Hauser L."/>
            <person name="Spring S."/>
            <person name="Rohde M."/>
            <person name="Kyrpides N.C."/>
            <person name="Ivanova N."/>
            <person name="Goker M."/>
            <person name="Beller H.R."/>
            <person name="Klenk H.P."/>
            <person name="Woyke T."/>
        </authorList>
    </citation>
    <scope>NUCLEOTIDE SEQUENCE [LARGE SCALE GENOMIC DNA]</scope>
    <source>
        <strain evidence="4">DSM 9187 / TA4</strain>
    </source>
</reference>
<dbReference type="OrthoDB" id="9795505at2"/>
<keyword evidence="1" id="KW-0175">Coiled coil</keyword>
<reference evidence="4" key="1">
    <citation type="submission" date="2009-05" db="EMBL/GenBank/DDBJ databases">
        <title>Complete sequence of Tolumonas auensis DSM 9187.</title>
        <authorList>
            <consortium name="US DOE Joint Genome Institute"/>
            <person name="Lucas S."/>
            <person name="Copeland A."/>
            <person name="Lapidus A."/>
            <person name="Glavina del Rio T."/>
            <person name="Tice H."/>
            <person name="Bruce D."/>
            <person name="Goodwin L."/>
            <person name="Pitluck S."/>
            <person name="Chertkov O."/>
            <person name="Brettin T."/>
            <person name="Detter J.C."/>
            <person name="Han C."/>
            <person name="Larimer F."/>
            <person name="Land M."/>
            <person name="Hauser L."/>
            <person name="Kyrpides N."/>
            <person name="Mikhailova N."/>
            <person name="Spring S."/>
            <person name="Beller H."/>
        </authorList>
    </citation>
    <scope>NUCLEOTIDE SEQUENCE [LARGE SCALE GENOMIC DNA]</scope>
    <source>
        <strain evidence="4">DSM 9187 / TA4</strain>
    </source>
</reference>
<sequence length="213" mass="25852">MNQKIKELLDRIRQIEDEIELEMERRRAELHIDFEKKRVRFEREVLEQQRRFKMGLFKYLRRAKLRHVVTAPIIYSVLFPMLLMDLFVTVYQYICFPLYGIPRVRRKDYFVYDRAYLGYLNIIEKINCGYCSYGNGLISYIREIVGRTEQYWCPIKHARRVLHAHPYYDGFVDYGDAEIYRQELKRLRAELATLDQAEQEKKTENSANDTKEN</sequence>
<dbReference type="RefSeq" id="WP_012729507.1">
    <property type="nucleotide sequence ID" value="NC_012691.1"/>
</dbReference>
<proteinExistence type="predicted"/>
<evidence type="ECO:0000256" key="1">
    <source>
        <dbReference type="SAM" id="Coils"/>
    </source>
</evidence>
<dbReference type="KEGG" id="tau:Tola_1291"/>
<evidence type="ECO:0000313" key="3">
    <source>
        <dbReference type="EMBL" id="ACQ92908.1"/>
    </source>
</evidence>
<keyword evidence="4" id="KW-1185">Reference proteome</keyword>
<dbReference type="EMBL" id="CP001616">
    <property type="protein sequence ID" value="ACQ92908.1"/>
    <property type="molecule type" value="Genomic_DNA"/>
</dbReference>
<keyword evidence="2" id="KW-1133">Transmembrane helix</keyword>
<feature type="coiled-coil region" evidence="1">
    <location>
        <begin position="177"/>
        <end position="207"/>
    </location>
</feature>
<feature type="transmembrane region" description="Helical" evidence="2">
    <location>
        <begin position="68"/>
        <end position="94"/>
    </location>
</feature>
<keyword evidence="2" id="KW-0472">Membrane</keyword>
<evidence type="ECO:0000313" key="4">
    <source>
        <dbReference type="Proteomes" id="UP000009073"/>
    </source>
</evidence>